<evidence type="ECO:0000256" key="10">
    <source>
        <dbReference type="ARBA" id="ARBA00057735"/>
    </source>
</evidence>
<comment type="function">
    <text evidence="10 11">Phosphorylation of dTMP to form dTDP in both de novo and salvage pathways of dTTP synthesis.</text>
</comment>
<evidence type="ECO:0000256" key="7">
    <source>
        <dbReference type="ARBA" id="ARBA00022777"/>
    </source>
</evidence>
<evidence type="ECO:0000256" key="1">
    <source>
        <dbReference type="ARBA" id="ARBA00009776"/>
    </source>
</evidence>
<evidence type="ECO:0000256" key="8">
    <source>
        <dbReference type="ARBA" id="ARBA00022840"/>
    </source>
</evidence>
<dbReference type="GO" id="GO:0006227">
    <property type="term" value="P:dUDP biosynthetic process"/>
    <property type="evidence" value="ECO:0007669"/>
    <property type="project" value="TreeGrafter"/>
</dbReference>
<dbReference type="InterPro" id="IPR027417">
    <property type="entry name" value="P-loop_NTPase"/>
</dbReference>
<dbReference type="GO" id="GO:0006235">
    <property type="term" value="P:dTTP biosynthetic process"/>
    <property type="evidence" value="ECO:0007669"/>
    <property type="project" value="UniProtKB-UniRule"/>
</dbReference>
<dbReference type="FunFam" id="3.40.50.300:FF:000225">
    <property type="entry name" value="Thymidylate kinase"/>
    <property type="match status" value="1"/>
</dbReference>
<proteinExistence type="inferred from homology"/>
<accession>A0A6A8M838</accession>
<dbReference type="PANTHER" id="PTHR10344">
    <property type="entry name" value="THYMIDYLATE KINASE"/>
    <property type="match status" value="1"/>
</dbReference>
<comment type="catalytic activity">
    <reaction evidence="9 11">
        <text>dTMP + ATP = dTDP + ADP</text>
        <dbReference type="Rhea" id="RHEA:13517"/>
        <dbReference type="ChEBI" id="CHEBI:30616"/>
        <dbReference type="ChEBI" id="CHEBI:58369"/>
        <dbReference type="ChEBI" id="CHEBI:63528"/>
        <dbReference type="ChEBI" id="CHEBI:456216"/>
        <dbReference type="EC" id="2.7.4.9"/>
    </reaction>
</comment>
<dbReference type="GO" id="GO:0006233">
    <property type="term" value="P:dTDP biosynthetic process"/>
    <property type="evidence" value="ECO:0007669"/>
    <property type="project" value="InterPro"/>
</dbReference>
<dbReference type="GO" id="GO:0005829">
    <property type="term" value="C:cytosol"/>
    <property type="evidence" value="ECO:0007669"/>
    <property type="project" value="TreeGrafter"/>
</dbReference>
<dbReference type="PROSITE" id="PS01331">
    <property type="entry name" value="THYMIDYLATE_KINASE"/>
    <property type="match status" value="1"/>
</dbReference>
<feature type="binding site" evidence="11">
    <location>
        <begin position="11"/>
        <end position="18"/>
    </location>
    <ligand>
        <name>ATP</name>
        <dbReference type="ChEBI" id="CHEBI:30616"/>
    </ligand>
</feature>
<dbReference type="GO" id="GO:0004798">
    <property type="term" value="F:dTMP kinase activity"/>
    <property type="evidence" value="ECO:0007669"/>
    <property type="project" value="UniProtKB-UniRule"/>
</dbReference>
<dbReference type="Gene3D" id="3.40.50.300">
    <property type="entry name" value="P-loop containing nucleotide triphosphate hydrolases"/>
    <property type="match status" value="1"/>
</dbReference>
<evidence type="ECO:0000256" key="4">
    <source>
        <dbReference type="ARBA" id="ARBA00022679"/>
    </source>
</evidence>
<dbReference type="CDD" id="cd01672">
    <property type="entry name" value="TMPK"/>
    <property type="match status" value="1"/>
</dbReference>
<dbReference type="PANTHER" id="PTHR10344:SF4">
    <property type="entry name" value="UMP-CMP KINASE 2, MITOCHONDRIAL"/>
    <property type="match status" value="1"/>
</dbReference>
<keyword evidence="4 11" id="KW-0808">Transferase</keyword>
<dbReference type="EMBL" id="VUNB01000002">
    <property type="protein sequence ID" value="MST68459.1"/>
    <property type="molecule type" value="Genomic_DNA"/>
</dbReference>
<dbReference type="Pfam" id="PF02223">
    <property type="entry name" value="Thymidylate_kin"/>
    <property type="match status" value="1"/>
</dbReference>
<dbReference type="InterPro" id="IPR018095">
    <property type="entry name" value="Thymidylate_kin_CS"/>
</dbReference>
<sequence length="214" mass="23685">MSKGIFISLEGPDGAGKTTQIGYIREYFEAKGKEVLITREPGGTAISEKLREILLDKANMEMADTTEMLIYAAARAQLVAQVIKPALDQGKIVISDRFVDSSIAYQGFGRDLGDQVRIVNLSATAGLEPDLTIFIDIDPEKGRARIGKESLDRLEQEKADFHRKVYEGYKQICESCPTRIMVIDGDRTKEEVRDNITDILDTFFGGLLGSDSSK</sequence>
<dbReference type="InterPro" id="IPR018094">
    <property type="entry name" value="Thymidylate_kinase"/>
</dbReference>
<dbReference type="HAMAP" id="MF_00165">
    <property type="entry name" value="Thymidylate_kinase"/>
    <property type="match status" value="1"/>
</dbReference>
<evidence type="ECO:0000256" key="2">
    <source>
        <dbReference type="ARBA" id="ARBA00012980"/>
    </source>
</evidence>
<dbReference type="AlphaFoldDB" id="A0A6A8M838"/>
<dbReference type="EC" id="2.7.4.9" evidence="2 11"/>
<evidence type="ECO:0000256" key="9">
    <source>
        <dbReference type="ARBA" id="ARBA00048743"/>
    </source>
</evidence>
<keyword evidence="5 11" id="KW-0545">Nucleotide biosynthesis</keyword>
<evidence type="ECO:0000256" key="3">
    <source>
        <dbReference type="ARBA" id="ARBA00017144"/>
    </source>
</evidence>
<gene>
    <name evidence="11" type="primary">tmk</name>
    <name evidence="13" type="ORF">FYJ66_02480</name>
</gene>
<comment type="similarity">
    <text evidence="1 11">Belongs to the thymidylate kinase family.</text>
</comment>
<dbReference type="GO" id="GO:0005524">
    <property type="term" value="F:ATP binding"/>
    <property type="evidence" value="ECO:0007669"/>
    <property type="project" value="UniProtKB-UniRule"/>
</dbReference>
<protein>
    <recommendedName>
        <fullName evidence="3 11">Thymidylate kinase</fullName>
        <ecNumber evidence="2 11">2.7.4.9</ecNumber>
    </recommendedName>
    <alternativeName>
        <fullName evidence="11">dTMP kinase</fullName>
    </alternativeName>
</protein>
<name>A0A6A8M838_9FIRM</name>
<dbReference type="NCBIfam" id="TIGR00041">
    <property type="entry name" value="DTMP_kinase"/>
    <property type="match status" value="1"/>
</dbReference>
<feature type="domain" description="Thymidylate kinase-like" evidence="12">
    <location>
        <begin position="9"/>
        <end position="196"/>
    </location>
</feature>
<comment type="caution">
    <text evidence="13">The sequence shown here is derived from an EMBL/GenBank/DDBJ whole genome shotgun (WGS) entry which is preliminary data.</text>
</comment>
<organism evidence="13">
    <name type="scientific">Baileyella intestinalis</name>
    <dbReference type="NCBI Taxonomy" id="2606709"/>
    <lineage>
        <taxon>Bacteria</taxon>
        <taxon>Bacillati</taxon>
        <taxon>Bacillota</taxon>
        <taxon>Clostridia</taxon>
        <taxon>Peptostreptococcales</taxon>
        <taxon>Anaerovoracaceae</taxon>
        <taxon>Baileyella</taxon>
    </lineage>
</organism>
<dbReference type="InterPro" id="IPR039430">
    <property type="entry name" value="Thymidylate_kin-like_dom"/>
</dbReference>
<evidence type="ECO:0000256" key="6">
    <source>
        <dbReference type="ARBA" id="ARBA00022741"/>
    </source>
</evidence>
<keyword evidence="8 11" id="KW-0067">ATP-binding</keyword>
<keyword evidence="6 11" id="KW-0547">Nucleotide-binding</keyword>
<keyword evidence="7 11" id="KW-0418">Kinase</keyword>
<evidence type="ECO:0000256" key="11">
    <source>
        <dbReference type="HAMAP-Rule" id="MF_00165"/>
    </source>
</evidence>
<reference evidence="13" key="1">
    <citation type="submission" date="2019-09" db="EMBL/GenBank/DDBJ databases">
        <title>In-depth cultivation of the pig gut microbiome towards novel bacterial diversity and tailored functional studies.</title>
        <authorList>
            <person name="Wylensek D."/>
            <person name="Hitch T.C.A."/>
            <person name="Clavel T."/>
        </authorList>
    </citation>
    <scope>NUCLEOTIDE SEQUENCE</scope>
    <source>
        <strain evidence="13">RF-744-FAT-WT-3</strain>
    </source>
</reference>
<dbReference type="SUPFAM" id="SSF52540">
    <property type="entry name" value="P-loop containing nucleoside triphosphate hydrolases"/>
    <property type="match status" value="1"/>
</dbReference>
<evidence type="ECO:0000259" key="12">
    <source>
        <dbReference type="Pfam" id="PF02223"/>
    </source>
</evidence>
<evidence type="ECO:0000313" key="13">
    <source>
        <dbReference type="EMBL" id="MST68459.1"/>
    </source>
</evidence>
<evidence type="ECO:0000256" key="5">
    <source>
        <dbReference type="ARBA" id="ARBA00022727"/>
    </source>
</evidence>
<dbReference type="RefSeq" id="WP_154571934.1">
    <property type="nucleotide sequence ID" value="NZ_DBEZJY010000008.1"/>
</dbReference>